<dbReference type="Proteomes" id="UP000289738">
    <property type="component" value="Chromosome A03"/>
</dbReference>
<dbReference type="GO" id="GO:0006081">
    <property type="term" value="P:aldehyde metabolic process"/>
    <property type="evidence" value="ECO:0007669"/>
    <property type="project" value="InterPro"/>
</dbReference>
<evidence type="ECO:0000313" key="5">
    <source>
        <dbReference type="Proteomes" id="UP000289738"/>
    </source>
</evidence>
<dbReference type="Gene3D" id="3.40.309.10">
    <property type="entry name" value="Aldehyde Dehydrogenase, Chain A, domain 2"/>
    <property type="match status" value="1"/>
</dbReference>
<evidence type="ECO:0000259" key="3">
    <source>
        <dbReference type="Pfam" id="PF00171"/>
    </source>
</evidence>
<dbReference type="Pfam" id="PF00171">
    <property type="entry name" value="Aldedh"/>
    <property type="match status" value="1"/>
</dbReference>
<dbReference type="PANTHER" id="PTHR43570">
    <property type="entry name" value="ALDEHYDE DEHYDROGENASE"/>
    <property type="match status" value="1"/>
</dbReference>
<protein>
    <recommendedName>
        <fullName evidence="3">Aldehyde dehydrogenase domain-containing protein</fullName>
    </recommendedName>
</protein>
<dbReference type="EMBL" id="SDMP01000003">
    <property type="protein sequence ID" value="RYR67454.1"/>
    <property type="molecule type" value="Genomic_DNA"/>
</dbReference>
<evidence type="ECO:0000313" key="4">
    <source>
        <dbReference type="EMBL" id="RYR67454.1"/>
    </source>
</evidence>
<evidence type="ECO:0000256" key="2">
    <source>
        <dbReference type="ARBA" id="ARBA00023002"/>
    </source>
</evidence>
<evidence type="ECO:0000256" key="1">
    <source>
        <dbReference type="ARBA" id="ARBA00009986"/>
    </source>
</evidence>
<proteinExistence type="inferred from homology"/>
<accession>A0A445DW97</accession>
<dbReference type="GO" id="GO:0004029">
    <property type="term" value="F:aldehyde dehydrogenase (NAD+) activity"/>
    <property type="evidence" value="ECO:0007669"/>
    <property type="project" value="TreeGrafter"/>
</dbReference>
<dbReference type="InterPro" id="IPR012394">
    <property type="entry name" value="Aldehyde_DH_NAD(P)"/>
</dbReference>
<organism evidence="4 5">
    <name type="scientific">Arachis hypogaea</name>
    <name type="common">Peanut</name>
    <dbReference type="NCBI Taxonomy" id="3818"/>
    <lineage>
        <taxon>Eukaryota</taxon>
        <taxon>Viridiplantae</taxon>
        <taxon>Streptophyta</taxon>
        <taxon>Embryophyta</taxon>
        <taxon>Tracheophyta</taxon>
        <taxon>Spermatophyta</taxon>
        <taxon>Magnoliopsida</taxon>
        <taxon>eudicotyledons</taxon>
        <taxon>Gunneridae</taxon>
        <taxon>Pentapetalae</taxon>
        <taxon>rosids</taxon>
        <taxon>fabids</taxon>
        <taxon>Fabales</taxon>
        <taxon>Fabaceae</taxon>
        <taxon>Papilionoideae</taxon>
        <taxon>50 kb inversion clade</taxon>
        <taxon>dalbergioids sensu lato</taxon>
        <taxon>Dalbergieae</taxon>
        <taxon>Pterocarpus clade</taxon>
        <taxon>Arachis</taxon>
    </lineage>
</organism>
<keyword evidence="2" id="KW-0560">Oxidoreductase</keyword>
<dbReference type="InterPro" id="IPR016163">
    <property type="entry name" value="Ald_DH_C"/>
</dbReference>
<dbReference type="SUPFAM" id="SSF53720">
    <property type="entry name" value="ALDH-like"/>
    <property type="match status" value="1"/>
</dbReference>
<gene>
    <name evidence="4" type="ORF">Ahy_A03g013829</name>
</gene>
<comment type="similarity">
    <text evidence="1">Belongs to the aldehyde dehydrogenase family.</text>
</comment>
<dbReference type="InterPro" id="IPR016161">
    <property type="entry name" value="Ald_DH/histidinol_DH"/>
</dbReference>
<dbReference type="STRING" id="3818.A0A445DW97"/>
<reference evidence="4 5" key="1">
    <citation type="submission" date="2019-01" db="EMBL/GenBank/DDBJ databases">
        <title>Sequencing of cultivated peanut Arachis hypogaea provides insights into genome evolution and oil improvement.</title>
        <authorList>
            <person name="Chen X."/>
        </authorList>
    </citation>
    <scope>NUCLEOTIDE SEQUENCE [LARGE SCALE GENOMIC DNA]</scope>
    <source>
        <strain evidence="5">cv. Fuhuasheng</strain>
        <tissue evidence="4">Leaves</tissue>
    </source>
</reference>
<dbReference type="InterPro" id="IPR015590">
    <property type="entry name" value="Aldehyde_DH_dom"/>
</dbReference>
<feature type="domain" description="Aldehyde dehydrogenase" evidence="3">
    <location>
        <begin position="58"/>
        <end position="97"/>
    </location>
</feature>
<dbReference type="GO" id="GO:0005737">
    <property type="term" value="C:cytoplasm"/>
    <property type="evidence" value="ECO:0007669"/>
    <property type="project" value="TreeGrafter"/>
</dbReference>
<comment type="caution">
    <text evidence="4">The sequence shown here is derived from an EMBL/GenBank/DDBJ whole genome shotgun (WGS) entry which is preliminary data.</text>
</comment>
<name>A0A445DW97_ARAHY</name>
<dbReference type="InterPro" id="IPR016162">
    <property type="entry name" value="Ald_DH_N"/>
</dbReference>
<sequence>MKVYTFIMQVDVATNSFSVHVMEKLLAVGNSGSLSVSLLQKIHGNLIKEAHDKSRSVIKAPAMKGSARVGRIVMSAAAEHLTPVSLELGGNCPALLDSLATTWDKECDSDPSTWSYINDHVVCFTWDVWCGCQAYDENLGLQSPVQDLMLRT</sequence>
<dbReference type="AlphaFoldDB" id="A0A445DW97"/>
<keyword evidence="5" id="KW-1185">Reference proteome</keyword>
<dbReference type="Gene3D" id="3.40.605.10">
    <property type="entry name" value="Aldehyde Dehydrogenase, Chain A, domain 1"/>
    <property type="match status" value="1"/>
</dbReference>
<dbReference type="PANTHER" id="PTHR43570:SF30">
    <property type="entry name" value="ALDEHYDE DEHYDROGENASE"/>
    <property type="match status" value="1"/>
</dbReference>